<evidence type="ECO:0000256" key="16">
    <source>
        <dbReference type="ARBA" id="ARBA00047816"/>
    </source>
</evidence>
<comment type="function">
    <text evidence="15 18">Cytochrome c oxidase is the component of the respiratory chain that catalyzes the reduction of oxygen to water. Subunits 1-3 form the functional core of the enzyme complex. CO I is the catalytic subunit of the enzyme. Electrons originating in cytochrome c are transferred via the copper A center of subunit 2 and heme A of subunit 1 to the bimetallic center formed by heme A3 and copper B.</text>
</comment>
<evidence type="ECO:0000256" key="4">
    <source>
        <dbReference type="ARBA" id="ARBA00022448"/>
    </source>
</evidence>
<evidence type="ECO:0000256" key="10">
    <source>
        <dbReference type="ARBA" id="ARBA00022982"/>
    </source>
</evidence>
<evidence type="ECO:0000256" key="11">
    <source>
        <dbReference type="ARBA" id="ARBA00022989"/>
    </source>
</evidence>
<sequence>MSIADAAGAYRAAEEAAGERVARHWPEGHGLRGWITTVDHKRIGRRYMVTAAVFFTLAGIEALVMRTQLALPEGKVVSPGVYDQLFSLHGTAMIFFFATPMLFGFGNFLLPLMLGTRDMAFPRFNAFGYWVFAAAGLFMFSSLLFGVAPNAGWFAYVPLSGARYTPDLNLDVYSLGLLFLGISTTGSGINFIATALKLRAPGMTLSRVPVFVWALVVTSFMVVFALPPLNLANAMLFLDRRFGTKFFVPTGGGDALLWQHLFWLFGHPDVYIIVLPALGIVSAIVPTFSRRPIAAYPVIVLATVATGIISFGVWVHHMFAVGLPQLAMTFFSAASIVITIPAGIQIFSWLGTMLLGRVVLAVPMLWALGFILVFVLGGVTGVMFAIVPFDQQSTDSYFVVAHFHYVLFGGAVFPIIGGVFYWWPKFTGRTTSVRAGLWSFWLVFAGFNLTFFPMHIAGLLGMPRRVYTFAPGLGWDAWNLLSTAGAYLLALGLLVTLSTLLYSLRRGAPAPPDPWGGETLEWATASPPPTHDFAVIPTVYSLHPLWDQRTLDSFHEESRSPLHVQADGHDVLRTTELDAEPQLGVEMPEDTPVPFVAAFGLLIAFTSLLLGGYLAAIAGAAVFGFSLMWWLWPRDRPGSSGGGERRGEGEGGGSAGGEREETSA</sequence>
<feature type="transmembrane region" description="Helical" evidence="18">
    <location>
        <begin position="47"/>
        <end position="65"/>
    </location>
</feature>
<dbReference type="NCBIfam" id="TIGR02891">
    <property type="entry name" value="CtaD_CoxA"/>
    <property type="match status" value="1"/>
</dbReference>
<evidence type="ECO:0000256" key="2">
    <source>
        <dbReference type="ARBA" id="ARBA00004673"/>
    </source>
</evidence>
<keyword evidence="12 18" id="KW-0408">Iron</keyword>
<keyword evidence="18" id="KW-1003">Cell membrane</keyword>
<dbReference type="EC" id="7.1.1.9" evidence="18"/>
<keyword evidence="6 17" id="KW-0679">Respiratory chain</keyword>
<feature type="transmembrane region" description="Helical" evidence="18">
    <location>
        <begin position="477"/>
        <end position="502"/>
    </location>
</feature>
<feature type="transmembrane region" description="Helical" evidence="18">
    <location>
        <begin position="358"/>
        <end position="387"/>
    </location>
</feature>
<evidence type="ECO:0000256" key="6">
    <source>
        <dbReference type="ARBA" id="ARBA00022660"/>
    </source>
</evidence>
<evidence type="ECO:0000256" key="13">
    <source>
        <dbReference type="ARBA" id="ARBA00023008"/>
    </source>
</evidence>
<keyword evidence="22" id="KW-1185">Reference proteome</keyword>
<evidence type="ECO:0000256" key="3">
    <source>
        <dbReference type="ARBA" id="ARBA00009578"/>
    </source>
</evidence>
<feature type="transmembrane region" description="Helical" evidence="18">
    <location>
        <begin position="435"/>
        <end position="457"/>
    </location>
</feature>
<dbReference type="PROSITE" id="PS00077">
    <property type="entry name" value="COX1_CUB"/>
    <property type="match status" value="1"/>
</dbReference>
<proteinExistence type="inferred from homology"/>
<evidence type="ECO:0000256" key="15">
    <source>
        <dbReference type="ARBA" id="ARBA00025218"/>
    </source>
</evidence>
<feature type="domain" description="Cytochrome oxidase subunit I profile" evidence="20">
    <location>
        <begin position="34"/>
        <end position="540"/>
    </location>
</feature>
<evidence type="ECO:0000256" key="14">
    <source>
        <dbReference type="ARBA" id="ARBA00023136"/>
    </source>
</evidence>
<dbReference type="PANTHER" id="PTHR10422">
    <property type="entry name" value="CYTOCHROME C OXIDASE SUBUNIT 1"/>
    <property type="match status" value="1"/>
</dbReference>
<feature type="transmembrane region" description="Helical" evidence="18">
    <location>
        <begin position="172"/>
        <end position="196"/>
    </location>
</feature>
<evidence type="ECO:0000256" key="1">
    <source>
        <dbReference type="ARBA" id="ARBA00004141"/>
    </source>
</evidence>
<dbReference type="EMBL" id="JBIAXI010000022">
    <property type="protein sequence ID" value="MFF4777189.1"/>
    <property type="molecule type" value="Genomic_DNA"/>
</dbReference>
<dbReference type="Pfam" id="PF00115">
    <property type="entry name" value="COX1"/>
    <property type="match status" value="1"/>
</dbReference>
<comment type="subcellular location">
    <subcellularLocation>
        <location evidence="18">Cell membrane</location>
        <topology evidence="18">Multi-pass membrane protein</topology>
    </subcellularLocation>
    <subcellularLocation>
        <location evidence="1">Membrane</location>
        <topology evidence="1">Multi-pass membrane protein</topology>
    </subcellularLocation>
</comment>
<dbReference type="InterPro" id="IPR014241">
    <property type="entry name" value="Cyt_c_oxidase_su1_bac"/>
</dbReference>
<keyword evidence="4 17" id="KW-0813">Transport</keyword>
<feature type="transmembrane region" description="Helical" evidence="18">
    <location>
        <begin position="270"/>
        <end position="288"/>
    </location>
</feature>
<evidence type="ECO:0000256" key="18">
    <source>
        <dbReference type="RuleBase" id="RU363061"/>
    </source>
</evidence>
<dbReference type="PROSITE" id="PS50855">
    <property type="entry name" value="COX1"/>
    <property type="match status" value="1"/>
</dbReference>
<evidence type="ECO:0000313" key="22">
    <source>
        <dbReference type="Proteomes" id="UP001602119"/>
    </source>
</evidence>
<dbReference type="InterPro" id="IPR023615">
    <property type="entry name" value="Cyt_c_Oxase_su1_BS"/>
</dbReference>
<feature type="compositionally biased region" description="Basic and acidic residues" evidence="19">
    <location>
        <begin position="636"/>
        <end position="649"/>
    </location>
</feature>
<evidence type="ECO:0000256" key="12">
    <source>
        <dbReference type="ARBA" id="ARBA00023004"/>
    </source>
</evidence>
<evidence type="ECO:0000256" key="7">
    <source>
        <dbReference type="ARBA" id="ARBA00022692"/>
    </source>
</evidence>
<evidence type="ECO:0000256" key="8">
    <source>
        <dbReference type="ARBA" id="ARBA00022723"/>
    </source>
</evidence>
<organism evidence="21 22">
    <name type="scientific">Microtetraspora fusca</name>
    <dbReference type="NCBI Taxonomy" id="1997"/>
    <lineage>
        <taxon>Bacteria</taxon>
        <taxon>Bacillati</taxon>
        <taxon>Actinomycetota</taxon>
        <taxon>Actinomycetes</taxon>
        <taxon>Streptosporangiales</taxon>
        <taxon>Streptosporangiaceae</taxon>
        <taxon>Microtetraspora</taxon>
    </lineage>
</organism>
<keyword evidence="8 18" id="KW-0479">Metal-binding</keyword>
<feature type="transmembrane region" description="Helical" evidence="18">
    <location>
        <begin position="399"/>
        <end position="423"/>
    </location>
</feature>
<evidence type="ECO:0000256" key="9">
    <source>
        <dbReference type="ARBA" id="ARBA00022967"/>
    </source>
</evidence>
<dbReference type="SUPFAM" id="SSF81442">
    <property type="entry name" value="Cytochrome c oxidase subunit I-like"/>
    <property type="match status" value="1"/>
</dbReference>
<accession>A0ABW6VHE1</accession>
<dbReference type="InterPro" id="IPR023616">
    <property type="entry name" value="Cyt_c_oxase-like_su1_dom"/>
</dbReference>
<feature type="transmembrane region" description="Helical" evidence="18">
    <location>
        <begin position="85"/>
        <end position="114"/>
    </location>
</feature>
<keyword evidence="5 17" id="KW-0349">Heme</keyword>
<evidence type="ECO:0000256" key="19">
    <source>
        <dbReference type="SAM" id="MobiDB-lite"/>
    </source>
</evidence>
<evidence type="ECO:0000313" key="21">
    <source>
        <dbReference type="EMBL" id="MFF4777189.1"/>
    </source>
</evidence>
<feature type="transmembrane region" description="Helical" evidence="18">
    <location>
        <begin position="208"/>
        <end position="229"/>
    </location>
</feature>
<dbReference type="Proteomes" id="UP001602119">
    <property type="component" value="Unassembled WGS sequence"/>
</dbReference>
<keyword evidence="13 18" id="KW-0186">Copper</keyword>
<feature type="transmembrane region" description="Helical" evidence="18">
    <location>
        <begin position="126"/>
        <end position="152"/>
    </location>
</feature>
<comment type="similarity">
    <text evidence="3 17">Belongs to the heme-copper respiratory oxidase family.</text>
</comment>
<dbReference type="InterPro" id="IPR036927">
    <property type="entry name" value="Cyt_c_oxase-like_su1_sf"/>
</dbReference>
<name>A0ABW6VHE1_MICFU</name>
<comment type="caution">
    <text evidence="21">The sequence shown here is derived from an EMBL/GenBank/DDBJ whole genome shotgun (WGS) entry which is preliminary data.</text>
</comment>
<dbReference type="Gene3D" id="1.10.287.70">
    <property type="match status" value="1"/>
</dbReference>
<evidence type="ECO:0000256" key="5">
    <source>
        <dbReference type="ARBA" id="ARBA00022617"/>
    </source>
</evidence>
<feature type="transmembrane region" description="Helical" evidence="18">
    <location>
        <begin position="608"/>
        <end position="632"/>
    </location>
</feature>
<keyword evidence="10 17" id="KW-0249">Electron transport</keyword>
<dbReference type="PANTHER" id="PTHR10422:SF18">
    <property type="entry name" value="CYTOCHROME C OXIDASE SUBUNIT 1"/>
    <property type="match status" value="1"/>
</dbReference>
<gene>
    <name evidence="21" type="primary">ctaD</name>
    <name evidence="21" type="ORF">ACFY05_30475</name>
</gene>
<comment type="catalytic activity">
    <reaction evidence="16 18">
        <text>4 Fe(II)-[cytochrome c] + O2 + 8 H(+)(in) = 4 Fe(III)-[cytochrome c] + 2 H2O + 4 H(+)(out)</text>
        <dbReference type="Rhea" id="RHEA:11436"/>
        <dbReference type="Rhea" id="RHEA-COMP:10350"/>
        <dbReference type="Rhea" id="RHEA-COMP:14399"/>
        <dbReference type="ChEBI" id="CHEBI:15377"/>
        <dbReference type="ChEBI" id="CHEBI:15378"/>
        <dbReference type="ChEBI" id="CHEBI:15379"/>
        <dbReference type="ChEBI" id="CHEBI:29033"/>
        <dbReference type="ChEBI" id="CHEBI:29034"/>
        <dbReference type="EC" id="7.1.1.9"/>
    </reaction>
</comment>
<keyword evidence="14 18" id="KW-0472">Membrane</keyword>
<keyword evidence="7 17" id="KW-0812">Transmembrane</keyword>
<evidence type="ECO:0000259" key="20">
    <source>
        <dbReference type="PROSITE" id="PS50855"/>
    </source>
</evidence>
<dbReference type="PRINTS" id="PR01165">
    <property type="entry name" value="CYCOXIDASEI"/>
</dbReference>
<keyword evidence="9" id="KW-1278">Translocase</keyword>
<feature type="transmembrane region" description="Helical" evidence="18">
    <location>
        <begin position="327"/>
        <end position="351"/>
    </location>
</feature>
<reference evidence="21 22" key="1">
    <citation type="submission" date="2024-10" db="EMBL/GenBank/DDBJ databases">
        <title>The Natural Products Discovery Center: Release of the First 8490 Sequenced Strains for Exploring Actinobacteria Biosynthetic Diversity.</title>
        <authorList>
            <person name="Kalkreuter E."/>
            <person name="Kautsar S.A."/>
            <person name="Yang D."/>
            <person name="Bader C.D."/>
            <person name="Teijaro C.N."/>
            <person name="Fluegel L."/>
            <person name="Davis C.M."/>
            <person name="Simpson J.R."/>
            <person name="Lauterbach L."/>
            <person name="Steele A.D."/>
            <person name="Gui C."/>
            <person name="Meng S."/>
            <person name="Li G."/>
            <person name="Viehrig K."/>
            <person name="Ye F."/>
            <person name="Su P."/>
            <person name="Kiefer A.F."/>
            <person name="Nichols A."/>
            <person name="Cepeda A.J."/>
            <person name="Yan W."/>
            <person name="Fan B."/>
            <person name="Jiang Y."/>
            <person name="Adhikari A."/>
            <person name="Zheng C.-J."/>
            <person name="Schuster L."/>
            <person name="Cowan T.M."/>
            <person name="Smanski M.J."/>
            <person name="Chevrette M.G."/>
            <person name="De Carvalho L.P.S."/>
            <person name="Shen B."/>
        </authorList>
    </citation>
    <scope>NUCLEOTIDE SEQUENCE [LARGE SCALE GENOMIC DNA]</scope>
    <source>
        <strain evidence="21 22">NPDC001281</strain>
    </source>
</reference>
<evidence type="ECO:0000256" key="17">
    <source>
        <dbReference type="RuleBase" id="RU000370"/>
    </source>
</evidence>
<feature type="region of interest" description="Disordered" evidence="19">
    <location>
        <begin position="636"/>
        <end position="664"/>
    </location>
</feature>
<dbReference type="Gene3D" id="1.20.210.10">
    <property type="entry name" value="Cytochrome c oxidase-like, subunit I domain"/>
    <property type="match status" value="1"/>
</dbReference>
<feature type="transmembrane region" description="Helical" evidence="18">
    <location>
        <begin position="295"/>
        <end position="315"/>
    </location>
</feature>
<dbReference type="InterPro" id="IPR000883">
    <property type="entry name" value="Cyt_C_Oxase_1"/>
</dbReference>
<dbReference type="RefSeq" id="WP_387345618.1">
    <property type="nucleotide sequence ID" value="NZ_JBIAXI010000022.1"/>
</dbReference>
<keyword evidence="11 18" id="KW-1133">Transmembrane helix</keyword>
<comment type="pathway">
    <text evidence="2 18">Energy metabolism; oxidative phosphorylation.</text>
</comment>
<protein>
    <recommendedName>
        <fullName evidence="18">Cytochrome c oxidase subunit 1</fullName>
        <ecNumber evidence="18">7.1.1.9</ecNumber>
    </recommendedName>
</protein>